<gene>
    <name evidence="1" type="ORF">TNCT_208661</name>
</gene>
<accession>A0A8X6FRH5</accession>
<sequence length="81" mass="9297">MLMNALGLAVDTSRTRHKRLILLNAFQMTVARLKHELERFTEGRLPRIITPQGAVYGCLKCAHEALHFIFRHLSSLQVENI</sequence>
<name>A0A8X6FRH5_TRICU</name>
<protein>
    <submittedName>
        <fullName evidence="1">Uncharacterized protein</fullName>
    </submittedName>
</protein>
<keyword evidence="2" id="KW-1185">Reference proteome</keyword>
<reference evidence="1" key="1">
    <citation type="submission" date="2020-07" db="EMBL/GenBank/DDBJ databases">
        <title>Multicomponent nature underlies the extraordinary mechanical properties of spider dragline silk.</title>
        <authorList>
            <person name="Kono N."/>
            <person name="Nakamura H."/>
            <person name="Mori M."/>
            <person name="Yoshida Y."/>
            <person name="Ohtoshi R."/>
            <person name="Malay A.D."/>
            <person name="Moran D.A.P."/>
            <person name="Tomita M."/>
            <person name="Numata K."/>
            <person name="Arakawa K."/>
        </authorList>
    </citation>
    <scope>NUCLEOTIDE SEQUENCE</scope>
</reference>
<proteinExistence type="predicted"/>
<dbReference type="AlphaFoldDB" id="A0A8X6FRH5"/>
<evidence type="ECO:0000313" key="1">
    <source>
        <dbReference type="EMBL" id="GFQ85649.1"/>
    </source>
</evidence>
<organism evidence="1 2">
    <name type="scientific">Trichonephila clavata</name>
    <name type="common">Joro spider</name>
    <name type="synonym">Nephila clavata</name>
    <dbReference type="NCBI Taxonomy" id="2740835"/>
    <lineage>
        <taxon>Eukaryota</taxon>
        <taxon>Metazoa</taxon>
        <taxon>Ecdysozoa</taxon>
        <taxon>Arthropoda</taxon>
        <taxon>Chelicerata</taxon>
        <taxon>Arachnida</taxon>
        <taxon>Araneae</taxon>
        <taxon>Araneomorphae</taxon>
        <taxon>Entelegynae</taxon>
        <taxon>Araneoidea</taxon>
        <taxon>Nephilidae</taxon>
        <taxon>Trichonephila</taxon>
    </lineage>
</organism>
<comment type="caution">
    <text evidence="1">The sequence shown here is derived from an EMBL/GenBank/DDBJ whole genome shotgun (WGS) entry which is preliminary data.</text>
</comment>
<dbReference type="Proteomes" id="UP000887116">
    <property type="component" value="Unassembled WGS sequence"/>
</dbReference>
<evidence type="ECO:0000313" key="2">
    <source>
        <dbReference type="Proteomes" id="UP000887116"/>
    </source>
</evidence>
<dbReference type="EMBL" id="BMAO01003093">
    <property type="protein sequence ID" value="GFQ85649.1"/>
    <property type="molecule type" value="Genomic_DNA"/>
</dbReference>